<dbReference type="FunFam" id="3.40.50.300:FF:000011">
    <property type="entry name" value="Putative ABC transporter ATP-binding component"/>
    <property type="match status" value="1"/>
</dbReference>
<dbReference type="InterPro" id="IPR003593">
    <property type="entry name" value="AAA+_ATPase"/>
</dbReference>
<dbReference type="Pfam" id="PF12848">
    <property type="entry name" value="ABC_tran_Xtn"/>
    <property type="match status" value="1"/>
</dbReference>
<dbReference type="Proteomes" id="UP000419017">
    <property type="component" value="Unassembled WGS sequence"/>
</dbReference>
<name>A0A6I8MCP6_9FUSO</name>
<dbReference type="Gene3D" id="3.40.50.300">
    <property type="entry name" value="P-loop containing nucleotide triphosphate hydrolases"/>
    <property type="match status" value="2"/>
</dbReference>
<dbReference type="InterPro" id="IPR027417">
    <property type="entry name" value="P-loop_NTPase"/>
</dbReference>
<dbReference type="PROSITE" id="PS50893">
    <property type="entry name" value="ABC_TRANSPORTER_2"/>
    <property type="match status" value="2"/>
</dbReference>
<organism evidence="5 6">
    <name type="scientific">Oceanivirga miroungae</name>
    <dbReference type="NCBI Taxonomy" id="1130046"/>
    <lineage>
        <taxon>Bacteria</taxon>
        <taxon>Fusobacteriati</taxon>
        <taxon>Fusobacteriota</taxon>
        <taxon>Fusobacteriia</taxon>
        <taxon>Fusobacteriales</taxon>
        <taxon>Leptotrichiaceae</taxon>
        <taxon>Oceanivirga</taxon>
    </lineage>
</organism>
<proteinExistence type="predicted"/>
<keyword evidence="3" id="KW-0175">Coiled coil</keyword>
<dbReference type="PANTHER" id="PTHR42855">
    <property type="entry name" value="ABC TRANSPORTER ATP-BINDING SUBUNIT"/>
    <property type="match status" value="1"/>
</dbReference>
<keyword evidence="2" id="KW-0067">ATP-binding</keyword>
<evidence type="ECO:0000256" key="2">
    <source>
        <dbReference type="ARBA" id="ARBA00022840"/>
    </source>
</evidence>
<protein>
    <recommendedName>
        <fullName evidence="4">ABC transporter domain-containing protein</fullName>
    </recommendedName>
</protein>
<evidence type="ECO:0000259" key="4">
    <source>
        <dbReference type="PROSITE" id="PS50893"/>
    </source>
</evidence>
<dbReference type="PANTHER" id="PTHR42855:SF2">
    <property type="entry name" value="DRUG RESISTANCE ABC TRANSPORTER,ATP-BINDING PROTEIN"/>
    <property type="match status" value="1"/>
</dbReference>
<feature type="domain" description="ABC transporter" evidence="4">
    <location>
        <begin position="323"/>
        <end position="535"/>
    </location>
</feature>
<dbReference type="InterPro" id="IPR051309">
    <property type="entry name" value="ABCF_ATPase"/>
</dbReference>
<accession>A0A6I8MCP6</accession>
<feature type="domain" description="ABC transporter" evidence="4">
    <location>
        <begin position="4"/>
        <end position="256"/>
    </location>
</feature>
<reference evidence="5 6" key="1">
    <citation type="submission" date="2019-10" db="EMBL/GenBank/DDBJ databases">
        <authorList>
            <person name="Blom J."/>
        </authorList>
    </citation>
    <scope>NUCLEOTIDE SEQUENCE [LARGE SCALE GENOMIC DNA]</scope>
    <source>
        <strain evidence="5 6">ES3154-GLU</strain>
    </source>
</reference>
<dbReference type="InterPro" id="IPR032781">
    <property type="entry name" value="ABC_tran_Xtn"/>
</dbReference>
<keyword evidence="1" id="KW-0547">Nucleotide-binding</keyword>
<dbReference type="EMBL" id="CABWIB010000001">
    <property type="protein sequence ID" value="VWL84886.1"/>
    <property type="molecule type" value="Genomic_DNA"/>
</dbReference>
<evidence type="ECO:0000256" key="3">
    <source>
        <dbReference type="SAM" id="Coils"/>
    </source>
</evidence>
<evidence type="ECO:0000313" key="6">
    <source>
        <dbReference type="Proteomes" id="UP000419017"/>
    </source>
</evidence>
<evidence type="ECO:0000256" key="1">
    <source>
        <dbReference type="ARBA" id="ARBA00022741"/>
    </source>
</evidence>
<dbReference type="InterPro" id="IPR003439">
    <property type="entry name" value="ABC_transporter-like_ATP-bd"/>
</dbReference>
<dbReference type="InterPro" id="IPR017871">
    <property type="entry name" value="ABC_transporter-like_CS"/>
</dbReference>
<dbReference type="CDD" id="cd03221">
    <property type="entry name" value="ABCF_EF-3"/>
    <property type="match status" value="2"/>
</dbReference>
<evidence type="ECO:0000313" key="5">
    <source>
        <dbReference type="EMBL" id="VWL84886.1"/>
    </source>
</evidence>
<dbReference type="PROSITE" id="PS00211">
    <property type="entry name" value="ABC_TRANSPORTER_1"/>
    <property type="match status" value="2"/>
</dbReference>
<gene>
    <name evidence="5" type="ORF">OMES3154_00143</name>
</gene>
<dbReference type="RefSeq" id="WP_156682936.1">
    <property type="nucleotide sequence ID" value="NZ_CABWIB010000001.1"/>
</dbReference>
<dbReference type="Pfam" id="PF00005">
    <property type="entry name" value="ABC_tran"/>
    <property type="match status" value="2"/>
</dbReference>
<dbReference type="GO" id="GO:0005524">
    <property type="term" value="F:ATP binding"/>
    <property type="evidence" value="ECO:0007669"/>
    <property type="project" value="UniProtKB-KW"/>
</dbReference>
<keyword evidence="6" id="KW-1185">Reference proteome</keyword>
<dbReference type="GO" id="GO:0016887">
    <property type="term" value="F:ATP hydrolysis activity"/>
    <property type="evidence" value="ECO:0007669"/>
    <property type="project" value="InterPro"/>
</dbReference>
<dbReference type="AlphaFoldDB" id="A0A6I8MCP6"/>
<dbReference type="SUPFAM" id="SSF52540">
    <property type="entry name" value="P-loop containing nucleoside triphosphate hydrolases"/>
    <property type="match status" value="2"/>
</dbReference>
<sequence length="628" mass="72311">MDIVQFNNVNKSFLDKTILRNISFNISEKEKVGLVGLNGVGKSTLINILKGIERIDSGSVFVNNKKNIAYLDQEHSFSDENNTVYEEIKTVFSYEYSVLNRIQELNALIEIKKDESLYSELEKLNNAFLAVDGYNLETKINKVIMGLQLDSLKSSIISNLSGGEKTRLSLAKLLLTEKDLLILDEPTNHLDLASIEWLEGFLSKFNGAVLLISHDRVFLDNVCSSIMEIENKELIKYKGNFSDFIIQKEMIIKGKLKAFEKEQDRIKKLEEYIERNRAGRMAAQAKGREKILNRIDRLDDPIFNIKRMKLRFNPKYDSNENVLEVAHISKSFDNEKILNDISFKLYKGEKVGIIGKNGSGKSTLLKIIADKLKKDSGEIKLGNRVIMSYFSQNNESLNNNNNLIEEINTSINYIEEDLRRLLAAFLFSAEDIEKKISSLSGGEKVRISLIKMLQQEANFLILDEPTNHLDIYSIEILENALEEFSGSILLVSHNRHFIDSICNTIYVLDENGLTEFKGNYDEYKKSLEREKEDTKNSVGRDNYIKQKENLKKISKLKKSISDFENRVKKINEEKEKLNKLMFDSNNSHNLTRLNELQDKITKLDEEELTILEEWEKMSDELENINDEA</sequence>
<dbReference type="SMART" id="SM00382">
    <property type="entry name" value="AAA"/>
    <property type="match status" value="2"/>
</dbReference>
<feature type="coiled-coil region" evidence="3">
    <location>
        <begin position="513"/>
        <end position="613"/>
    </location>
</feature>